<dbReference type="InterPro" id="IPR001313">
    <property type="entry name" value="Pumilio_RNA-bd_rpt"/>
</dbReference>
<evidence type="ECO:0000256" key="2">
    <source>
        <dbReference type="PROSITE-ProRule" id="PRU00176"/>
    </source>
</evidence>
<evidence type="ECO:0000256" key="4">
    <source>
        <dbReference type="SAM" id="MobiDB-lite"/>
    </source>
</evidence>
<feature type="region of interest" description="Disordered" evidence="4">
    <location>
        <begin position="419"/>
        <end position="451"/>
    </location>
</feature>
<dbReference type="Pfam" id="PF00806">
    <property type="entry name" value="PUF"/>
    <property type="match status" value="3"/>
</dbReference>
<proteinExistence type="predicted"/>
<dbReference type="GO" id="GO:0000288">
    <property type="term" value="P:nuclear-transcribed mRNA catabolic process, deadenylation-dependent decay"/>
    <property type="evidence" value="ECO:0007669"/>
    <property type="project" value="TreeGrafter"/>
</dbReference>
<dbReference type="FunCoup" id="G7DUN2">
    <property type="interactions" value="8"/>
</dbReference>
<feature type="region of interest" description="Disordered" evidence="4">
    <location>
        <begin position="81"/>
        <end position="113"/>
    </location>
</feature>
<evidence type="ECO:0000256" key="3">
    <source>
        <dbReference type="PROSITE-ProRule" id="PRU00317"/>
    </source>
</evidence>
<feature type="compositionally biased region" description="Polar residues" evidence="4">
    <location>
        <begin position="386"/>
        <end position="399"/>
    </location>
</feature>
<sequence length="1049" mass="113281">MQQLTNGLGGARRSPIDHREAVLPAHDVGVAEPDDPVVRVARHGMPLSPPGSIPSSSVVGRPRAGTLPSSFFSAGSGFLELPPSHSRGRSPVGLRVDDASSSRDPSRSPSVAQQTLNALRSDLVRPSSSVDLTSMVITRDRSGSVGKPTIGAVFGDGLFSGRWTPQTQPSPLVPRSRQESSEDPMPLNSALEPEPTHVHTLDYLGLNDAPSQPANPSPAEDAILAQAAQDLSQEILAAARQNRLRAQTMSAAAALRAIEDDLRQTRINGTSPELARQHRTAVSADFVNSRETSPVEERHRLPSPASLLPALREQVMVAEARTGNGLAEPRLLPTSVISRPRAATMLPDGPVQQQAITRPRAGTASALSPEGKRRMMQAQAMAAQEYNLSSSEASLSPTEPVSGYADEDYLQSAPEQTSFYESDRPTYDSQDRISSGHSPSPQPGRTLWLGSLPSSVSSGELTRILSNYGALESVRVLPHKQCAFCSLSTAEEAERARLALNQSEIFGRDHGPIKVGYAKNPTAMRPSRSQYEHLEVGPPAMIHRVPSLYASDSYGLPLVAIDMNAMPLGQTFSDRPIQQTRLSPSIVPSRLSPAPNSSHAQQPARTDIVSSEELHRIAVGLAESPTELSLLEVQPSKASYYPSITANMLAELQQSSRRAQMDATTLREIRRYLEAPEATGEDADETAHKLMLDAVSIASDYIGNTVTQKLFELCSLPVRLMMLERIAPHLAIIGSHKNGTWAAQKIIACATTPDERTVICRHMAAWIPALLLDQFGNYVVQGIVKFGAPANGIVFDAMYDRCWQIAQGRFGARGMRTCLESSMNTRLQQKRVALAIITNAVPLAMNANGTLLLTWLLDSSSLSQRYALLAQQLVPHLSQLCTHKTAASTLTRILSQRLDLTALQIVVTGFLQLSPAALDQVLSDQVHGAAVVQKILSQGLAEDYQRNAAVAAVRESMQRLGISDLPGYARLASEVGLQSAQTPRQPTVRAGKGASGRSSPGRTGSTHVYHAGQSFQPFYTPPPEAYNHLEGAAYHHHRHAAPDHLYRHT</sequence>
<accession>G7DUN2</accession>
<dbReference type="Gene3D" id="3.30.70.330">
    <property type="match status" value="1"/>
</dbReference>
<keyword evidence="1" id="KW-0677">Repeat</keyword>
<dbReference type="PROSITE" id="PS50302">
    <property type="entry name" value="PUM"/>
    <property type="match status" value="1"/>
</dbReference>
<dbReference type="SMART" id="SM00025">
    <property type="entry name" value="Pumilio"/>
    <property type="match status" value="5"/>
</dbReference>
<feature type="region of interest" description="Disordered" evidence="4">
    <location>
        <begin position="1"/>
        <end position="61"/>
    </location>
</feature>
<evidence type="ECO:0000313" key="7">
    <source>
        <dbReference type="EMBL" id="GAA94292.1"/>
    </source>
</evidence>
<protein>
    <recommendedName>
        <fullName evidence="9">PUM-HD domain-containing protein</fullName>
    </recommendedName>
</protein>
<dbReference type="PROSITE" id="PS50102">
    <property type="entry name" value="RRM"/>
    <property type="match status" value="1"/>
</dbReference>
<feature type="compositionally biased region" description="Polar residues" evidence="4">
    <location>
        <begin position="976"/>
        <end position="985"/>
    </location>
</feature>
<dbReference type="SUPFAM" id="SSF48371">
    <property type="entry name" value="ARM repeat"/>
    <property type="match status" value="1"/>
</dbReference>
<dbReference type="SMART" id="SM00360">
    <property type="entry name" value="RRM"/>
    <property type="match status" value="1"/>
</dbReference>
<dbReference type="CDD" id="cd00590">
    <property type="entry name" value="RRM_SF"/>
    <property type="match status" value="1"/>
</dbReference>
<evidence type="ECO:0000256" key="1">
    <source>
        <dbReference type="ARBA" id="ARBA00022737"/>
    </source>
</evidence>
<comment type="caution">
    <text evidence="7">The sequence shown here is derived from an EMBL/GenBank/DDBJ whole genome shotgun (WGS) entry which is preliminary data.</text>
</comment>
<dbReference type="Proteomes" id="UP000009131">
    <property type="component" value="Unassembled WGS sequence"/>
</dbReference>
<name>G7DUN2_MIXOS</name>
<organism evidence="7 8">
    <name type="scientific">Mixia osmundae (strain CBS 9802 / IAM 14324 / JCM 22182 / KY 12970)</name>
    <dbReference type="NCBI Taxonomy" id="764103"/>
    <lineage>
        <taxon>Eukaryota</taxon>
        <taxon>Fungi</taxon>
        <taxon>Dikarya</taxon>
        <taxon>Basidiomycota</taxon>
        <taxon>Pucciniomycotina</taxon>
        <taxon>Mixiomycetes</taxon>
        <taxon>Mixiales</taxon>
        <taxon>Mixiaceae</taxon>
        <taxon>Mixia</taxon>
    </lineage>
</organism>
<dbReference type="PROSITE" id="PS50303">
    <property type="entry name" value="PUM_HD"/>
    <property type="match status" value="1"/>
</dbReference>
<dbReference type="InParanoid" id="G7DUN2"/>
<reference evidence="7 8" key="1">
    <citation type="journal article" date="2011" name="J. Gen. Appl. Microbiol.">
        <title>Draft genome sequencing of the enigmatic basidiomycete Mixia osmundae.</title>
        <authorList>
            <person name="Nishida H."/>
            <person name="Nagatsuka Y."/>
            <person name="Sugiyama J."/>
        </authorList>
    </citation>
    <scope>NUCLEOTIDE SEQUENCE [LARGE SCALE GENOMIC DNA]</scope>
    <source>
        <strain evidence="8">CBS 9802 / IAM 14324 / JCM 22182 / KY 12970</strain>
    </source>
</reference>
<dbReference type="InterPro" id="IPR012677">
    <property type="entry name" value="Nucleotide-bd_a/b_plait_sf"/>
</dbReference>
<evidence type="ECO:0000259" key="6">
    <source>
        <dbReference type="PROSITE" id="PS50303"/>
    </source>
</evidence>
<feature type="compositionally biased region" description="Basic and acidic residues" evidence="4">
    <location>
        <begin position="95"/>
        <end position="106"/>
    </location>
</feature>
<reference evidence="7 8" key="2">
    <citation type="journal article" date="2012" name="Open Biol.">
        <title>Characteristics of nucleosomes and linker DNA regions on the genome of the basidiomycete Mixia osmundae revealed by mono- and dinucleosome mapping.</title>
        <authorList>
            <person name="Nishida H."/>
            <person name="Kondo S."/>
            <person name="Matsumoto T."/>
            <person name="Suzuki Y."/>
            <person name="Yoshikawa H."/>
            <person name="Taylor T.D."/>
            <person name="Sugiyama J."/>
        </authorList>
    </citation>
    <scope>NUCLEOTIDE SEQUENCE [LARGE SCALE GENOMIC DNA]</scope>
    <source>
        <strain evidence="8">CBS 9802 / IAM 14324 / JCM 22182 / KY 12970</strain>
    </source>
</reference>
<dbReference type="InterPro" id="IPR033133">
    <property type="entry name" value="PUM-HD"/>
</dbReference>
<evidence type="ECO:0000313" key="8">
    <source>
        <dbReference type="Proteomes" id="UP000009131"/>
    </source>
</evidence>
<gene>
    <name evidence="7" type="primary">Mo00941</name>
    <name evidence="7" type="ORF">E5Q_00941</name>
</gene>
<feature type="region of interest" description="Disordered" evidence="4">
    <location>
        <begin position="161"/>
        <end position="193"/>
    </location>
</feature>
<dbReference type="HOGENOM" id="CLU_291187_0_0_1"/>
<feature type="compositionally biased region" description="Low complexity" evidence="4">
    <location>
        <begin position="995"/>
        <end position="1006"/>
    </location>
</feature>
<dbReference type="InterPro" id="IPR035979">
    <property type="entry name" value="RBD_domain_sf"/>
</dbReference>
<dbReference type="RefSeq" id="XP_014564939.1">
    <property type="nucleotide sequence ID" value="XM_014709453.1"/>
</dbReference>
<dbReference type="Gene3D" id="1.25.10.10">
    <property type="entry name" value="Leucine-rich Repeat Variant"/>
    <property type="match status" value="1"/>
</dbReference>
<feature type="repeat" description="Pumilio" evidence="3">
    <location>
        <begin position="689"/>
        <end position="724"/>
    </location>
</feature>
<keyword evidence="8" id="KW-1185">Reference proteome</keyword>
<dbReference type="InterPro" id="IPR052645">
    <property type="entry name" value="Pumilio_domain_protein"/>
</dbReference>
<dbReference type="GO" id="GO:0003723">
    <property type="term" value="F:RNA binding"/>
    <property type="evidence" value="ECO:0007669"/>
    <property type="project" value="UniProtKB-UniRule"/>
</dbReference>
<feature type="compositionally biased region" description="Basic and acidic residues" evidence="4">
    <location>
        <begin position="421"/>
        <end position="431"/>
    </location>
</feature>
<dbReference type="STRING" id="764103.G7DUN2"/>
<feature type="region of interest" description="Disordered" evidence="4">
    <location>
        <begin position="344"/>
        <end position="405"/>
    </location>
</feature>
<evidence type="ECO:0000259" key="5">
    <source>
        <dbReference type="PROSITE" id="PS50102"/>
    </source>
</evidence>
<dbReference type="EMBL" id="BABT02000029">
    <property type="protein sequence ID" value="GAA94292.1"/>
    <property type="molecule type" value="Genomic_DNA"/>
</dbReference>
<dbReference type="PANTHER" id="PTHR47093:SF1">
    <property type="entry name" value="PROTEIN JSN1-RELATED"/>
    <property type="match status" value="1"/>
</dbReference>
<dbReference type="Pfam" id="PF00076">
    <property type="entry name" value="RRM_1"/>
    <property type="match status" value="1"/>
</dbReference>
<keyword evidence="2" id="KW-0694">RNA-binding</keyword>
<evidence type="ECO:0008006" key="9">
    <source>
        <dbReference type="Google" id="ProtNLM"/>
    </source>
</evidence>
<dbReference type="SUPFAM" id="SSF54928">
    <property type="entry name" value="RNA-binding domain, RBD"/>
    <property type="match status" value="1"/>
</dbReference>
<feature type="domain" description="PUM-HD" evidence="6">
    <location>
        <begin position="626"/>
        <end position="979"/>
    </location>
</feature>
<dbReference type="OrthoDB" id="2017782at2759"/>
<dbReference type="eggNOG" id="KOG4574">
    <property type="taxonomic scope" value="Eukaryota"/>
</dbReference>
<dbReference type="PANTHER" id="PTHR47093">
    <property type="entry name" value="PROTEIN JSN1-RELATED"/>
    <property type="match status" value="1"/>
</dbReference>
<feature type="domain" description="RRM" evidence="5">
    <location>
        <begin position="445"/>
        <end position="520"/>
    </location>
</feature>
<dbReference type="InterPro" id="IPR011989">
    <property type="entry name" value="ARM-like"/>
</dbReference>
<feature type="region of interest" description="Disordered" evidence="4">
    <location>
        <begin position="976"/>
        <end position="1007"/>
    </location>
</feature>
<dbReference type="InterPro" id="IPR016024">
    <property type="entry name" value="ARM-type_fold"/>
</dbReference>
<dbReference type="InterPro" id="IPR000504">
    <property type="entry name" value="RRM_dom"/>
</dbReference>
<dbReference type="AlphaFoldDB" id="G7DUN2"/>